<dbReference type="InterPro" id="IPR024445">
    <property type="entry name" value="Tnp_ISXO2-like"/>
</dbReference>
<evidence type="ECO:0000313" key="2">
    <source>
        <dbReference type="EMBL" id="VFJ74206.1"/>
    </source>
</evidence>
<accession>A0A450W789</accession>
<proteinExistence type="predicted"/>
<organism evidence="3">
    <name type="scientific">Candidatus Kentrum sp. FM</name>
    <dbReference type="NCBI Taxonomy" id="2126340"/>
    <lineage>
        <taxon>Bacteria</taxon>
        <taxon>Pseudomonadati</taxon>
        <taxon>Pseudomonadota</taxon>
        <taxon>Gammaproteobacteria</taxon>
        <taxon>Candidatus Kentrum</taxon>
    </lineage>
</organism>
<name>A0A450W789_9GAMM</name>
<dbReference type="EMBL" id="CAADEZ010000764">
    <property type="protein sequence ID" value="VFJ74206.1"/>
    <property type="molecule type" value="Genomic_DNA"/>
</dbReference>
<dbReference type="EMBL" id="CAADFL010000261">
    <property type="protein sequence ID" value="VFK12924.1"/>
    <property type="molecule type" value="Genomic_DNA"/>
</dbReference>
<protein>
    <submittedName>
        <fullName evidence="3">ISXO2-like transposase domain-containing protein</fullName>
    </submittedName>
</protein>
<sequence>MSTPFYPRKARKNTEREERFFNLSAAEPQQKTICPVITSTIAPGTLVYTDEYDIYDRLPEWGYGHKTVCHNLGLFEPEP</sequence>
<dbReference type="AlphaFoldDB" id="A0A450W789"/>
<reference evidence="3" key="1">
    <citation type="submission" date="2019-02" db="EMBL/GenBank/DDBJ databases">
        <authorList>
            <person name="Gruber-Vodicka R. H."/>
            <person name="Seah K. B. B."/>
        </authorList>
    </citation>
    <scope>NUCLEOTIDE SEQUENCE</scope>
    <source>
        <strain evidence="2">BECK_BZ163</strain>
        <strain evidence="3">BECK_BZ164</strain>
    </source>
</reference>
<gene>
    <name evidence="2" type="ORF">BECKFM1743A_GA0114220_107641</name>
    <name evidence="3" type="ORF">BECKFM1743B_GA0114221_102612</name>
</gene>
<evidence type="ECO:0000313" key="3">
    <source>
        <dbReference type="EMBL" id="VFK12924.1"/>
    </source>
</evidence>
<dbReference type="Pfam" id="PF12762">
    <property type="entry name" value="DDE_Tnp_IS1595"/>
    <property type="match status" value="1"/>
</dbReference>
<feature type="domain" description="ISXO2-like transposase" evidence="1">
    <location>
        <begin position="25"/>
        <end position="70"/>
    </location>
</feature>
<evidence type="ECO:0000259" key="1">
    <source>
        <dbReference type="Pfam" id="PF12762"/>
    </source>
</evidence>